<accession>A0A815HA17</accession>
<dbReference type="GO" id="GO:0006044">
    <property type="term" value="P:N-acetylglucosamine metabolic process"/>
    <property type="evidence" value="ECO:0007669"/>
    <property type="project" value="TreeGrafter"/>
</dbReference>
<dbReference type="Pfam" id="PF04724">
    <property type="entry name" value="Glyco_transf_17"/>
    <property type="match status" value="1"/>
</dbReference>
<organism evidence="3 5">
    <name type="scientific">Adineta ricciae</name>
    <name type="common">Rotifer</name>
    <dbReference type="NCBI Taxonomy" id="249248"/>
    <lineage>
        <taxon>Eukaryota</taxon>
        <taxon>Metazoa</taxon>
        <taxon>Spiralia</taxon>
        <taxon>Gnathifera</taxon>
        <taxon>Rotifera</taxon>
        <taxon>Eurotatoria</taxon>
        <taxon>Bdelloidea</taxon>
        <taxon>Adinetida</taxon>
        <taxon>Adinetidae</taxon>
        <taxon>Adineta</taxon>
    </lineage>
</organism>
<dbReference type="GO" id="GO:0016020">
    <property type="term" value="C:membrane"/>
    <property type="evidence" value="ECO:0007669"/>
    <property type="project" value="InterPro"/>
</dbReference>
<gene>
    <name evidence="3" type="ORF">EDS130_LOCUS33169</name>
    <name evidence="2" type="ORF">XAT740_LOCUS12241</name>
</gene>
<dbReference type="Proteomes" id="UP000663828">
    <property type="component" value="Unassembled WGS sequence"/>
</dbReference>
<dbReference type="GO" id="GO:0003830">
    <property type="term" value="F:beta-1,4-mannosylglycoprotein 4-beta-N-acetylglucosaminyltransferase activity"/>
    <property type="evidence" value="ECO:0007669"/>
    <property type="project" value="InterPro"/>
</dbReference>
<dbReference type="AlphaFoldDB" id="A0A815HA17"/>
<dbReference type="EMBL" id="CAJNOJ010000262">
    <property type="protein sequence ID" value="CAF1349037.1"/>
    <property type="molecule type" value="Genomic_DNA"/>
</dbReference>
<evidence type="ECO:0000313" key="5">
    <source>
        <dbReference type="Proteomes" id="UP000663852"/>
    </source>
</evidence>
<comment type="caution">
    <text evidence="3">The sequence shown here is derived from an EMBL/GenBank/DDBJ whole genome shotgun (WGS) entry which is preliminary data.</text>
</comment>
<keyword evidence="1" id="KW-0812">Transmembrane</keyword>
<dbReference type="Proteomes" id="UP000663852">
    <property type="component" value="Unassembled WGS sequence"/>
</dbReference>
<dbReference type="OrthoDB" id="6474464at2759"/>
<reference evidence="3" key="1">
    <citation type="submission" date="2021-02" db="EMBL/GenBank/DDBJ databases">
        <authorList>
            <person name="Nowell W R."/>
        </authorList>
    </citation>
    <scope>NUCLEOTIDE SEQUENCE</scope>
</reference>
<evidence type="ECO:0000313" key="3">
    <source>
        <dbReference type="EMBL" id="CAF1349037.1"/>
    </source>
</evidence>
<keyword evidence="1" id="KW-1133">Transmembrane helix</keyword>
<evidence type="ECO:0000313" key="4">
    <source>
        <dbReference type="Proteomes" id="UP000663828"/>
    </source>
</evidence>
<keyword evidence="4" id="KW-1185">Reference proteome</keyword>
<keyword evidence="1" id="KW-0472">Membrane</keyword>
<evidence type="ECO:0000313" key="2">
    <source>
        <dbReference type="EMBL" id="CAF0982158.1"/>
    </source>
</evidence>
<evidence type="ECO:0000256" key="1">
    <source>
        <dbReference type="SAM" id="Phobius"/>
    </source>
</evidence>
<dbReference type="InterPro" id="IPR006813">
    <property type="entry name" value="Glyco_trans_17"/>
</dbReference>
<dbReference type="EMBL" id="CAJNOR010000688">
    <property type="protein sequence ID" value="CAF0982158.1"/>
    <property type="molecule type" value="Genomic_DNA"/>
</dbReference>
<name>A0A815HA17_ADIRI</name>
<dbReference type="PANTHER" id="PTHR12224">
    <property type="entry name" value="BETA-1,4-MANNOSYL-GLYCOPROTEIN BETA-1,4-N-ACETYLGLUCOSAMINYL-TRANSFERASE"/>
    <property type="match status" value="1"/>
</dbReference>
<sequence>MARQWFISTLINRCSVKLSSLFYLLILLLVIVAAFCIKFGPNVQKSTAHPVFIFTSSRRPTTATITTFPSPQLTNKDCKRLDFEGLRLANSTNPIPPIYDFFIFNDELDLLEIRLYELYNYVTLFLIVESEITLSGKPKRLYLKENWQKFNRYHEKMRRFEVELDQFPETQWSNEFTLRDDGLRIALQNRSGDIILLTSDVDEIPTAHFLNALTSCELSNPFQPLVLICAYYYYSFEFRRGTTEGATVTFLTLDPAEQAQTISGKTLRDNRFSFQRMPSSCYHCSWCFDRINLTRSKLGSFSHTELNRPEYQTQDHILARYREGKDLFNRASEVYVHLDENDEIPELVKAQRDRFAYLWNRTTLVNVGFRDVTVDGINVNMKNGTR</sequence>
<protein>
    <submittedName>
        <fullName evidence="3">Uncharacterized protein</fullName>
    </submittedName>
</protein>
<proteinExistence type="predicted"/>
<dbReference type="PANTHER" id="PTHR12224:SF0">
    <property type="entry name" value="BETA-1,4-MANNOSYL-GLYCOPROTEIN 4-BETA-N-ACETYLGLUCOSAMINYLTRANSFERASE"/>
    <property type="match status" value="1"/>
</dbReference>
<feature type="transmembrane region" description="Helical" evidence="1">
    <location>
        <begin position="21"/>
        <end position="40"/>
    </location>
</feature>